<dbReference type="OrthoDB" id="67448at2"/>
<dbReference type="GeneID" id="48600095"/>
<accession>A0A223MDJ2</accession>
<evidence type="ECO:0000313" key="3">
    <source>
        <dbReference type="Proteomes" id="UP000275510"/>
    </source>
</evidence>
<organism evidence="2 3">
    <name type="scientific">Actinobacillus pleuropneumoniae</name>
    <name type="common">Haemophilus pleuropneumoniae</name>
    <dbReference type="NCBI Taxonomy" id="715"/>
    <lineage>
        <taxon>Bacteria</taxon>
        <taxon>Pseudomonadati</taxon>
        <taxon>Pseudomonadota</taxon>
        <taxon>Gammaproteobacteria</taxon>
        <taxon>Pasteurellales</taxon>
        <taxon>Pasteurellaceae</taxon>
        <taxon>Actinobacillus</taxon>
    </lineage>
</organism>
<dbReference type="EMBL" id="JAPQFC010000001">
    <property type="protein sequence ID" value="MCY6524493.1"/>
    <property type="molecule type" value="Genomic_DNA"/>
</dbReference>
<dbReference type="RefSeq" id="WP_005599368.1">
    <property type="nucleotide sequence ID" value="NZ_CBDBSU010000025.1"/>
</dbReference>
<proteinExistence type="predicted"/>
<dbReference type="EMBL" id="LR134515">
    <property type="protein sequence ID" value="VEJ17832.1"/>
    <property type="molecule type" value="Genomic_DNA"/>
</dbReference>
<dbReference type="AlphaFoldDB" id="A0A223MDJ2"/>
<reference evidence="2 3" key="1">
    <citation type="submission" date="2018-12" db="EMBL/GenBank/DDBJ databases">
        <authorList>
            <consortium name="Pathogen Informatics"/>
        </authorList>
    </citation>
    <scope>NUCLEOTIDE SEQUENCE [LARGE SCALE GENOMIC DNA]</scope>
    <source>
        <strain evidence="2 3">NCTC10976</strain>
    </source>
</reference>
<name>A0A223MDJ2_ACTPL</name>
<dbReference type="Proteomes" id="UP001077788">
    <property type="component" value="Unassembled WGS sequence"/>
</dbReference>
<dbReference type="Proteomes" id="UP000275510">
    <property type="component" value="Chromosome"/>
</dbReference>
<sequence length="134" mass="15351">MQISKNEIKATGLILVVKIKNALALSKNDSRHFNFNNIDDSNLKSRTLGNWVLAKEKADRIKYIIGVNTGGENLVVSAYEVTQYERKKTENGRYRYRFQSSSNSEILLKELGIYQKKISDLNFGHGAEKTYFEI</sequence>
<gene>
    <name evidence="2" type="ORF">NCTC10976_01990</name>
    <name evidence="1" type="ORF">OYG11_09770</name>
</gene>
<protein>
    <submittedName>
        <fullName evidence="2">Uncharacterized protein</fullName>
    </submittedName>
</protein>
<evidence type="ECO:0000313" key="1">
    <source>
        <dbReference type="EMBL" id="MCY6524493.1"/>
    </source>
</evidence>
<evidence type="ECO:0000313" key="2">
    <source>
        <dbReference type="EMBL" id="VEJ17832.1"/>
    </source>
</evidence>
<reference evidence="1" key="3">
    <citation type="submission" date="2022-12" db="EMBL/GenBank/DDBJ databases">
        <authorList>
            <person name="Kardos G."/>
            <person name="Sarkozi R."/>
            <person name="Laczko L."/>
            <person name="Marton S."/>
            <person name="Makrai L."/>
            <person name="Banyai K."/>
            <person name="Fodor L."/>
        </authorList>
    </citation>
    <scope>NUCLEOTIDE SEQUENCE</scope>
    <source>
        <strain evidence="1">84/14</strain>
    </source>
</reference>
<reference evidence="1" key="2">
    <citation type="journal article" date="2021" name="Vet Sci">
        <title>O-Serogroups and Pathovirotypes of Escherichia coli Isolated from Post-Weaning Piglets Showing Diarrhoea and/or Oedema in South Korea.</title>
        <authorList>
            <person name="Byun J.W."/>
            <person name="Moon B.Y."/>
            <person name="Do K.H."/>
            <person name="Lee K."/>
            <person name="Lee H.Y."/>
            <person name="Kim W.I."/>
            <person name="So B."/>
            <person name="Lee W.K."/>
        </authorList>
    </citation>
    <scope>NUCLEOTIDE SEQUENCE</scope>
    <source>
        <strain evidence="1">84/14</strain>
    </source>
</reference>